<evidence type="ECO:0000256" key="4">
    <source>
        <dbReference type="ARBA" id="ARBA00022691"/>
    </source>
</evidence>
<evidence type="ECO:0000256" key="3">
    <source>
        <dbReference type="ARBA" id="ARBA00022679"/>
    </source>
</evidence>
<comment type="cofactor">
    <cofactor evidence="1">
        <name>[4Fe-4S] cluster</name>
        <dbReference type="ChEBI" id="CHEBI:49883"/>
    </cofactor>
</comment>
<dbReference type="InterPro" id="IPR023404">
    <property type="entry name" value="rSAM_horseshoe"/>
</dbReference>
<dbReference type="PANTHER" id="PTHR43020:SF2">
    <property type="entry name" value="MITOCHONDRIAL TRNA METHYLTHIOTRANSFERASE CDK5RAP1"/>
    <property type="match status" value="1"/>
</dbReference>
<sequence>MPRVSFYTLGCRLNQADTGHVADDLQRHGYELVPWGEAAELLVVNSCAVTGTASQKTRQVLRQARRRFPDAFLVLMGCDATVDLTTWSAGPAVPDLIVPNPRPAPLSELLPAGLPRAAVSRRITPGTPADGFVIPGASDYSERTRANLKVQDGCDFFCSYCIVPFTRGPARSRALDDVLREAEELLARGYRELVLSGVNITTYCHGGVDLAGLLEKLLALGPGFRLRLGSAEPGPVLPRVVDVMASSSQLCRFLHLPLQYGEDGLLRLMRRHYSVAEYEALVMPAMERLPGLCLGADVIVGFPGETAASFATTRAFIERMPFSLLHVFVYSPRQGTDAAKMPGRPRKALAEERSADLIALGEAKARVFAEQQLGKTLEVLIEDEQPQPCGWSDNYLQVTVAEHDAPIAVNTLQKVLITAAGDKRQLTGRAVP</sequence>
<dbReference type="NCBIfam" id="TIGR00089">
    <property type="entry name" value="MiaB/RimO family radical SAM methylthiotransferase"/>
    <property type="match status" value="1"/>
</dbReference>
<evidence type="ECO:0000313" key="10">
    <source>
        <dbReference type="EMBL" id="MDQ0290334.1"/>
    </source>
</evidence>
<keyword evidence="3 10" id="KW-0808">Transferase</keyword>
<dbReference type="GO" id="GO:0035598">
    <property type="term" value="F:tRNA (N(6)-L-threonylcarbamoyladenosine(37)-C(2))-methylthiotransferase activity"/>
    <property type="evidence" value="ECO:0007669"/>
    <property type="project" value="UniProtKB-EC"/>
</dbReference>
<dbReference type="InterPro" id="IPR005839">
    <property type="entry name" value="Methylthiotransferase"/>
</dbReference>
<evidence type="ECO:0000256" key="5">
    <source>
        <dbReference type="ARBA" id="ARBA00022723"/>
    </source>
</evidence>
<dbReference type="InterPro" id="IPR058240">
    <property type="entry name" value="rSAM_sf"/>
</dbReference>
<gene>
    <name evidence="10" type="ORF">J3R75_002441</name>
</gene>
<dbReference type="EMBL" id="JAUSVL010000001">
    <property type="protein sequence ID" value="MDQ0290334.1"/>
    <property type="molecule type" value="Genomic_DNA"/>
</dbReference>
<evidence type="ECO:0000313" key="11">
    <source>
        <dbReference type="Proteomes" id="UP001238163"/>
    </source>
</evidence>
<dbReference type="PROSITE" id="PS51449">
    <property type="entry name" value="MTTASE_N"/>
    <property type="match status" value="1"/>
</dbReference>
<dbReference type="InterPro" id="IPR013848">
    <property type="entry name" value="Methylthiotransferase_N"/>
</dbReference>
<dbReference type="CDD" id="cd01335">
    <property type="entry name" value="Radical_SAM"/>
    <property type="match status" value="1"/>
</dbReference>
<feature type="domain" description="Radical SAM core" evidence="9">
    <location>
        <begin position="140"/>
        <end position="369"/>
    </location>
</feature>
<dbReference type="GO" id="GO:0035597">
    <property type="term" value="F:tRNA-2-methylthio-N(6)-dimethylallyladenosine(37) synthase activity"/>
    <property type="evidence" value="ECO:0007669"/>
    <property type="project" value="TreeGrafter"/>
</dbReference>
<evidence type="ECO:0000259" key="9">
    <source>
        <dbReference type="PROSITE" id="PS51918"/>
    </source>
</evidence>
<dbReference type="Gene3D" id="3.80.30.20">
    <property type="entry name" value="tm_1862 like domain"/>
    <property type="match status" value="1"/>
</dbReference>
<evidence type="ECO:0000256" key="1">
    <source>
        <dbReference type="ARBA" id="ARBA00001966"/>
    </source>
</evidence>
<keyword evidence="5" id="KW-0479">Metal-binding</keyword>
<keyword evidence="4" id="KW-0949">S-adenosyl-L-methionine</keyword>
<dbReference type="AlphaFoldDB" id="A0AAE4ANI6"/>
<dbReference type="InterPro" id="IPR038135">
    <property type="entry name" value="Methylthiotransferase_N_sf"/>
</dbReference>
<keyword evidence="2" id="KW-0004">4Fe-4S</keyword>
<keyword evidence="7" id="KW-0411">Iron-sulfur</keyword>
<dbReference type="PROSITE" id="PS01278">
    <property type="entry name" value="MTTASE_RADICAL"/>
    <property type="match status" value="1"/>
</dbReference>
<feature type="domain" description="MTTase N-terminal" evidence="8">
    <location>
        <begin position="2"/>
        <end position="119"/>
    </location>
</feature>
<dbReference type="Pfam" id="PF00919">
    <property type="entry name" value="UPF0004"/>
    <property type="match status" value="1"/>
</dbReference>
<accession>A0AAE4ANI6</accession>
<reference evidence="10" key="1">
    <citation type="submission" date="2023-07" db="EMBL/GenBank/DDBJ databases">
        <title>Genomic Encyclopedia of Type Strains, Phase IV (KMG-IV): sequencing the most valuable type-strain genomes for metagenomic binning, comparative biology and taxonomic classification.</title>
        <authorList>
            <person name="Goeker M."/>
        </authorList>
    </citation>
    <scope>NUCLEOTIDE SEQUENCE</scope>
    <source>
        <strain evidence="10">DSM 24202</strain>
    </source>
</reference>
<dbReference type="InterPro" id="IPR020612">
    <property type="entry name" value="Methylthiotransferase_CS"/>
</dbReference>
<dbReference type="GO" id="GO:0005829">
    <property type="term" value="C:cytosol"/>
    <property type="evidence" value="ECO:0007669"/>
    <property type="project" value="TreeGrafter"/>
</dbReference>
<dbReference type="Pfam" id="PF04055">
    <property type="entry name" value="Radical_SAM"/>
    <property type="match status" value="1"/>
</dbReference>
<keyword evidence="11" id="KW-1185">Reference proteome</keyword>
<comment type="caution">
    <text evidence="10">The sequence shown here is derived from an EMBL/GenBank/DDBJ whole genome shotgun (WGS) entry which is preliminary data.</text>
</comment>
<proteinExistence type="predicted"/>
<dbReference type="Proteomes" id="UP001238163">
    <property type="component" value="Unassembled WGS sequence"/>
</dbReference>
<dbReference type="InterPro" id="IPR007197">
    <property type="entry name" value="rSAM"/>
</dbReference>
<evidence type="ECO:0000259" key="8">
    <source>
        <dbReference type="PROSITE" id="PS51449"/>
    </source>
</evidence>
<dbReference type="PANTHER" id="PTHR43020">
    <property type="entry name" value="CDK5 REGULATORY SUBUNIT-ASSOCIATED PROTEIN 1"/>
    <property type="match status" value="1"/>
</dbReference>
<dbReference type="RefSeq" id="WP_307261793.1">
    <property type="nucleotide sequence ID" value="NZ_JAUSVL010000001.1"/>
</dbReference>
<organism evidence="10 11">
    <name type="scientific">Oligosphaera ethanolica</name>
    <dbReference type="NCBI Taxonomy" id="760260"/>
    <lineage>
        <taxon>Bacteria</taxon>
        <taxon>Pseudomonadati</taxon>
        <taxon>Lentisphaerota</taxon>
        <taxon>Oligosphaeria</taxon>
        <taxon>Oligosphaerales</taxon>
        <taxon>Oligosphaeraceae</taxon>
        <taxon>Oligosphaera</taxon>
    </lineage>
</organism>
<evidence type="ECO:0000256" key="2">
    <source>
        <dbReference type="ARBA" id="ARBA00022485"/>
    </source>
</evidence>
<dbReference type="GO" id="GO:0046872">
    <property type="term" value="F:metal ion binding"/>
    <property type="evidence" value="ECO:0007669"/>
    <property type="project" value="UniProtKB-KW"/>
</dbReference>
<protein>
    <submittedName>
        <fullName evidence="10">Threonylcarbamoyladenosine tRNA methylthiotransferase MtaB</fullName>
        <ecNumber evidence="10">2.8.4.5</ecNumber>
    </submittedName>
</protein>
<dbReference type="SUPFAM" id="SSF102114">
    <property type="entry name" value="Radical SAM enzymes"/>
    <property type="match status" value="1"/>
</dbReference>
<dbReference type="SFLD" id="SFLDG01082">
    <property type="entry name" value="B12-binding_domain_containing"/>
    <property type="match status" value="1"/>
</dbReference>
<dbReference type="InterPro" id="IPR006638">
    <property type="entry name" value="Elp3/MiaA/NifB-like_rSAM"/>
</dbReference>
<evidence type="ECO:0000256" key="7">
    <source>
        <dbReference type="ARBA" id="ARBA00023014"/>
    </source>
</evidence>
<name>A0AAE4ANI6_9BACT</name>
<dbReference type="GO" id="GO:0051539">
    <property type="term" value="F:4 iron, 4 sulfur cluster binding"/>
    <property type="evidence" value="ECO:0007669"/>
    <property type="project" value="UniProtKB-KW"/>
</dbReference>
<dbReference type="Gene3D" id="3.40.50.12160">
    <property type="entry name" value="Methylthiotransferase, N-terminal domain"/>
    <property type="match status" value="1"/>
</dbReference>
<evidence type="ECO:0000256" key="6">
    <source>
        <dbReference type="ARBA" id="ARBA00023004"/>
    </source>
</evidence>
<dbReference type="SMART" id="SM00729">
    <property type="entry name" value="Elp3"/>
    <property type="match status" value="1"/>
</dbReference>
<dbReference type="SFLD" id="SFLDS00029">
    <property type="entry name" value="Radical_SAM"/>
    <property type="match status" value="1"/>
</dbReference>
<dbReference type="PROSITE" id="PS51918">
    <property type="entry name" value="RADICAL_SAM"/>
    <property type="match status" value="1"/>
</dbReference>
<keyword evidence="6" id="KW-0408">Iron</keyword>
<dbReference type="EC" id="2.8.4.5" evidence="10"/>